<dbReference type="EMBL" id="CYKH01000655">
    <property type="protein sequence ID" value="CUG10896.1"/>
    <property type="molecule type" value="Genomic_DNA"/>
</dbReference>
<evidence type="ECO:0000313" key="2">
    <source>
        <dbReference type="Proteomes" id="UP000051952"/>
    </source>
</evidence>
<reference evidence="2" key="1">
    <citation type="submission" date="2015-09" db="EMBL/GenBank/DDBJ databases">
        <authorList>
            <consortium name="Pathogen Informatics"/>
        </authorList>
    </citation>
    <scope>NUCLEOTIDE SEQUENCE [LARGE SCALE GENOMIC DNA]</scope>
    <source>
        <strain evidence="2">Lake Konstanz</strain>
    </source>
</reference>
<dbReference type="VEuPathDB" id="TriTrypDB:BSAL_74560"/>
<accession>A0A0S4J3Z9</accession>
<proteinExistence type="predicted"/>
<dbReference type="AlphaFoldDB" id="A0A0S4J3Z9"/>
<sequence>MCVTEKRGASPGVFVHHSHDAAIMWREDGQKKKKRQGTRIVGICKDFPPATDELSGASGWAAHYWPTAANLRDTPDGVVSGEAGPAACSFSAEAEGFFQVLQHLMTVPMLPPSCFIGTDSLSLVEALATGHLGSKDPLISRCWPLLAALGERSEVTVAFVFGHCGWDPHDAVDAAAKAAVGPSPMPLWEKDAARPLRQKVLAEYTSTFVSRHAQVAPSGRLHPPRIPQPLGTFLCRLRTGVDPEVGGCVTGSPTVSTLWHGPIA</sequence>
<gene>
    <name evidence="1" type="ORF">BSAL_74560</name>
</gene>
<protein>
    <submittedName>
        <fullName evidence="1">Uncharacterized protein</fullName>
    </submittedName>
</protein>
<name>A0A0S4J3Z9_BODSA</name>
<dbReference type="Proteomes" id="UP000051952">
    <property type="component" value="Unassembled WGS sequence"/>
</dbReference>
<organism evidence="1 2">
    <name type="scientific">Bodo saltans</name>
    <name type="common">Flagellated protozoan</name>
    <dbReference type="NCBI Taxonomy" id="75058"/>
    <lineage>
        <taxon>Eukaryota</taxon>
        <taxon>Discoba</taxon>
        <taxon>Euglenozoa</taxon>
        <taxon>Kinetoplastea</taxon>
        <taxon>Metakinetoplastina</taxon>
        <taxon>Eubodonida</taxon>
        <taxon>Bodonidae</taxon>
        <taxon>Bodo</taxon>
    </lineage>
</organism>
<dbReference type="SUPFAM" id="SSF53098">
    <property type="entry name" value="Ribonuclease H-like"/>
    <property type="match status" value="1"/>
</dbReference>
<dbReference type="Gene3D" id="3.30.420.10">
    <property type="entry name" value="Ribonuclease H-like superfamily/Ribonuclease H"/>
    <property type="match status" value="1"/>
</dbReference>
<dbReference type="InterPro" id="IPR036397">
    <property type="entry name" value="RNaseH_sf"/>
</dbReference>
<dbReference type="GO" id="GO:0003676">
    <property type="term" value="F:nucleic acid binding"/>
    <property type="evidence" value="ECO:0007669"/>
    <property type="project" value="InterPro"/>
</dbReference>
<dbReference type="InterPro" id="IPR012337">
    <property type="entry name" value="RNaseH-like_sf"/>
</dbReference>
<evidence type="ECO:0000313" key="1">
    <source>
        <dbReference type="EMBL" id="CUG10896.1"/>
    </source>
</evidence>
<keyword evidence="2" id="KW-1185">Reference proteome</keyword>